<dbReference type="Pfam" id="PF09823">
    <property type="entry name" value="DUF2357"/>
    <property type="match status" value="1"/>
</dbReference>
<evidence type="ECO:0000313" key="3">
    <source>
        <dbReference type="Proteomes" id="UP000241964"/>
    </source>
</evidence>
<accession>A0A2P8FVK6</accession>
<evidence type="ECO:0000259" key="1">
    <source>
        <dbReference type="Pfam" id="PF09823"/>
    </source>
</evidence>
<dbReference type="RefSeq" id="WP_106597645.1">
    <property type="nucleotide sequence ID" value="NZ_PYAS01000011.1"/>
</dbReference>
<keyword evidence="3" id="KW-1185">Reference proteome</keyword>
<dbReference type="Pfam" id="PF04411">
    <property type="entry name" value="PDDEXK_7"/>
    <property type="match status" value="1"/>
</dbReference>
<protein>
    <recommendedName>
        <fullName evidence="1">DUF2357 domain-containing protein</fullName>
    </recommendedName>
</protein>
<dbReference type="EMBL" id="PYAS01000011">
    <property type="protein sequence ID" value="PSL25747.1"/>
    <property type="molecule type" value="Genomic_DNA"/>
</dbReference>
<dbReference type="OrthoDB" id="32195at2"/>
<comment type="caution">
    <text evidence="2">The sequence shown here is derived from an EMBL/GenBank/DDBJ whole genome shotgun (WGS) entry which is preliminary data.</text>
</comment>
<gene>
    <name evidence="2" type="ORF">CLV60_111199</name>
</gene>
<sequence>MEGNELLIKAETADGLVSVRIIAEERGKPTIFELDEWEAFEHGEARIQLLEGCFYEYEVLGDYMLRPSPAVVPSRIHPTMGRLIPNVYVGTLTIEVLRLADHACCGELKVEIRSKKASYRTDYRLMLEGITEHCTDLLFYYNAPVTHPFVPDYLTDPQTLYQRFALVNAVLTSHGFEIAFQKIVRKPITKWAGDEAEKDIRNAGRADRSMLVQLKKRGNRIVLPDHHILKNRLASVPSRIMLGAKTDSVDTPENRFVKHALEVFAGFVNHIKSIAPERSRVCNEAAVLENRLNQMLSAPLFKDVGKPLRLALNGPGLVRKEGYKQILRVWLMFDLAARLVWRGGDDVYHAGKKDVAVLYEYWLFFELLDVVKSVFSIEPAHISKLVKPTKNGLGLQLRQGRHLPVSGVYDAGSRKLNVEFSFNRSFSGQNDYPQAGSWTTGMRPDFTLSIWPAGVSQAQAETEELIVHIHFDAKYKVESVAGVFGEDEATLASGRAQPDHSRDDLLKMHSYKDAIRRTAGAYVLYPGAEGKVYKRKGFHELIPGLGAFAIRPSKTDNGRDELKRFLLDVVAHFQNRASQREKVAFRSFDIYNNPSSTDVRAPLPEAFGKNRDLIPDDTFVLVGYYKNSKHLHWIRKHNLYNFRTGAKSGSLSLGVAEVNARYLLLHGPGQTLSGMLFKLHERAPRLFSKQDLIGKEYPDPSRELYLVYTTDPEVEPEFAGMRWDVTRLPGYRANRASGLPFSVSLTDLMKVLVK</sequence>
<organism evidence="2 3">
    <name type="scientific">Dyadobacter jiangsuensis</name>
    <dbReference type="NCBI Taxonomy" id="1591085"/>
    <lineage>
        <taxon>Bacteria</taxon>
        <taxon>Pseudomonadati</taxon>
        <taxon>Bacteroidota</taxon>
        <taxon>Cytophagia</taxon>
        <taxon>Cytophagales</taxon>
        <taxon>Spirosomataceae</taxon>
        <taxon>Dyadobacter</taxon>
    </lineage>
</organism>
<dbReference type="AlphaFoldDB" id="A0A2P8FVK6"/>
<proteinExistence type="predicted"/>
<dbReference type="Proteomes" id="UP000241964">
    <property type="component" value="Unassembled WGS sequence"/>
</dbReference>
<name>A0A2P8FVK6_9BACT</name>
<feature type="domain" description="DUF2357" evidence="1">
    <location>
        <begin position="80"/>
        <end position="330"/>
    </location>
</feature>
<evidence type="ECO:0000313" key="2">
    <source>
        <dbReference type="EMBL" id="PSL25747.1"/>
    </source>
</evidence>
<dbReference type="InterPro" id="IPR018633">
    <property type="entry name" value="DUF2357"/>
</dbReference>
<reference evidence="2 3" key="1">
    <citation type="submission" date="2018-03" db="EMBL/GenBank/DDBJ databases">
        <title>Genomic Encyclopedia of Archaeal and Bacterial Type Strains, Phase II (KMG-II): from individual species to whole genera.</title>
        <authorList>
            <person name="Goeker M."/>
        </authorList>
    </citation>
    <scope>NUCLEOTIDE SEQUENCE [LARGE SCALE GENOMIC DNA]</scope>
    <source>
        <strain evidence="2 3">DSM 29057</strain>
    </source>
</reference>
<dbReference type="InterPro" id="IPR007505">
    <property type="entry name" value="PDDEXK_7"/>
</dbReference>